<dbReference type="SUPFAM" id="SSF54975">
    <property type="entry name" value="Acylphosphatase/BLUF domain-like"/>
    <property type="match status" value="1"/>
</dbReference>
<gene>
    <name evidence="2" type="ORF">GWK08_02290</name>
</gene>
<dbReference type="GO" id="GO:0071949">
    <property type="term" value="F:FAD binding"/>
    <property type="evidence" value="ECO:0007669"/>
    <property type="project" value="InterPro"/>
</dbReference>
<dbReference type="InterPro" id="IPR007024">
    <property type="entry name" value="BLUF_domain"/>
</dbReference>
<evidence type="ECO:0000259" key="1">
    <source>
        <dbReference type="PROSITE" id="PS50925"/>
    </source>
</evidence>
<accession>A0A6P0UII2</accession>
<dbReference type="GO" id="GO:0009882">
    <property type="term" value="F:blue light photoreceptor activity"/>
    <property type="evidence" value="ECO:0007669"/>
    <property type="project" value="InterPro"/>
</dbReference>
<dbReference type="RefSeq" id="WP_163605289.1">
    <property type="nucleotide sequence ID" value="NZ_JAABOO010000001.1"/>
</dbReference>
<proteinExistence type="predicted"/>
<keyword evidence="3" id="KW-1185">Reference proteome</keyword>
<sequence length="147" mass="17383">MVHYLCYISTEQLAFKEDDLIKLLSVCRKNNRIHNITGLLLYFEGHFIQFIEGDKETVQSLFKKISRDNRHKSVFKITESKSKERKFGNWSMSFPTLNKDKVVGLPAYKPFEKEIVFRGFDVKDNHPGLVLMRSFMTQSKRKQVQYL</sequence>
<dbReference type="Pfam" id="PF04940">
    <property type="entry name" value="BLUF"/>
    <property type="match status" value="1"/>
</dbReference>
<dbReference type="PROSITE" id="PS50925">
    <property type="entry name" value="BLUF"/>
    <property type="match status" value="1"/>
</dbReference>
<reference evidence="2 3" key="1">
    <citation type="submission" date="2020-01" db="EMBL/GenBank/DDBJ databases">
        <title>Leptobacterium flavescens.</title>
        <authorList>
            <person name="Wang G."/>
        </authorList>
    </citation>
    <scope>NUCLEOTIDE SEQUENCE [LARGE SCALE GENOMIC DNA]</scope>
    <source>
        <strain evidence="2 3">KCTC 22160</strain>
    </source>
</reference>
<name>A0A6P0UII2_9FLAO</name>
<protein>
    <submittedName>
        <fullName evidence="2">Blue light sensor protein</fullName>
    </submittedName>
</protein>
<dbReference type="AlphaFoldDB" id="A0A6P0UII2"/>
<evidence type="ECO:0000313" key="3">
    <source>
        <dbReference type="Proteomes" id="UP000468581"/>
    </source>
</evidence>
<feature type="domain" description="BLUF" evidence="1">
    <location>
        <begin position="2"/>
        <end position="93"/>
    </location>
</feature>
<comment type="caution">
    <text evidence="2">The sequence shown here is derived from an EMBL/GenBank/DDBJ whole genome shotgun (WGS) entry which is preliminary data.</text>
</comment>
<dbReference type="SMART" id="SM01034">
    <property type="entry name" value="BLUF"/>
    <property type="match status" value="1"/>
</dbReference>
<organism evidence="2 3">
    <name type="scientific">Leptobacterium flavescens</name>
    <dbReference type="NCBI Taxonomy" id="472055"/>
    <lineage>
        <taxon>Bacteria</taxon>
        <taxon>Pseudomonadati</taxon>
        <taxon>Bacteroidota</taxon>
        <taxon>Flavobacteriia</taxon>
        <taxon>Flavobacteriales</taxon>
        <taxon>Flavobacteriaceae</taxon>
        <taxon>Leptobacterium</taxon>
    </lineage>
</organism>
<dbReference type="Gene3D" id="3.30.70.100">
    <property type="match status" value="1"/>
</dbReference>
<dbReference type="Proteomes" id="UP000468581">
    <property type="component" value="Unassembled WGS sequence"/>
</dbReference>
<evidence type="ECO:0000313" key="2">
    <source>
        <dbReference type="EMBL" id="NER12260.1"/>
    </source>
</evidence>
<dbReference type="InterPro" id="IPR036046">
    <property type="entry name" value="Acylphosphatase-like_dom_sf"/>
</dbReference>
<dbReference type="EMBL" id="JAABOO010000001">
    <property type="protein sequence ID" value="NER12260.1"/>
    <property type="molecule type" value="Genomic_DNA"/>
</dbReference>